<sequence length="267" mass="28457">MQLPLDGRVAVVTGVSRRRGIGAAVARVLAEMGASLVVQHHRPHDMAQPWGADDLGEVLADLRDHLVPGADLHHLAADLAAPDAAGELIEHARELAGPLDILVCVHARSGGDACLAEITAEQLDGHWNVDARSVLLLTQAFMQVHDPHRVGGRVIWMTSGQQQGIMPAEIGYASAKAALAGVTRTVADELIEQGIVMNTVNPGPVNTGYLDPGQGIDDTSLESLKRRFPTGRFGTPEDPARLIGWLVSDDAQWIVGQVINSEGGFRR</sequence>
<dbReference type="STRING" id="64702.SAMN05443377_10729"/>
<dbReference type="Proteomes" id="UP000198815">
    <property type="component" value="Unassembled WGS sequence"/>
</dbReference>
<keyword evidence="4" id="KW-1185">Reference proteome</keyword>
<organism evidence="3 4">
    <name type="scientific">Propionibacterium cyclohexanicum</name>
    <dbReference type="NCBI Taxonomy" id="64702"/>
    <lineage>
        <taxon>Bacteria</taxon>
        <taxon>Bacillati</taxon>
        <taxon>Actinomycetota</taxon>
        <taxon>Actinomycetes</taxon>
        <taxon>Propionibacteriales</taxon>
        <taxon>Propionibacteriaceae</taxon>
        <taxon>Propionibacterium</taxon>
    </lineage>
</organism>
<dbReference type="PROSITE" id="PS00061">
    <property type="entry name" value="ADH_SHORT"/>
    <property type="match status" value="1"/>
</dbReference>
<accession>A0A1H9RFJ5</accession>
<evidence type="ECO:0000256" key="2">
    <source>
        <dbReference type="ARBA" id="ARBA00023002"/>
    </source>
</evidence>
<dbReference type="GO" id="GO:0016614">
    <property type="term" value="F:oxidoreductase activity, acting on CH-OH group of donors"/>
    <property type="evidence" value="ECO:0007669"/>
    <property type="project" value="UniProtKB-ARBA"/>
</dbReference>
<evidence type="ECO:0000313" key="3">
    <source>
        <dbReference type="EMBL" id="SER71472.1"/>
    </source>
</evidence>
<dbReference type="InterPro" id="IPR002347">
    <property type="entry name" value="SDR_fam"/>
</dbReference>
<dbReference type="EMBL" id="FOGZ01000007">
    <property type="protein sequence ID" value="SER71472.1"/>
    <property type="molecule type" value="Genomic_DNA"/>
</dbReference>
<evidence type="ECO:0000256" key="1">
    <source>
        <dbReference type="ARBA" id="ARBA00006484"/>
    </source>
</evidence>
<evidence type="ECO:0000313" key="4">
    <source>
        <dbReference type="Proteomes" id="UP000198815"/>
    </source>
</evidence>
<dbReference type="NCBIfam" id="NF009389">
    <property type="entry name" value="PRK12748.1"/>
    <property type="match status" value="1"/>
</dbReference>
<dbReference type="Pfam" id="PF13561">
    <property type="entry name" value="adh_short_C2"/>
    <property type="match status" value="1"/>
</dbReference>
<dbReference type="RefSeq" id="WP_091968535.1">
    <property type="nucleotide sequence ID" value="NZ_FOGZ01000007.1"/>
</dbReference>
<dbReference type="PRINTS" id="PR00081">
    <property type="entry name" value="GDHRDH"/>
</dbReference>
<dbReference type="PANTHER" id="PTHR48107:SF7">
    <property type="entry name" value="RE15974P"/>
    <property type="match status" value="1"/>
</dbReference>
<dbReference type="InterPro" id="IPR036291">
    <property type="entry name" value="NAD(P)-bd_dom_sf"/>
</dbReference>
<dbReference type="OrthoDB" id="9803333at2"/>
<dbReference type="SUPFAM" id="SSF51735">
    <property type="entry name" value="NAD(P)-binding Rossmann-fold domains"/>
    <property type="match status" value="1"/>
</dbReference>
<name>A0A1H9RFJ5_9ACTN</name>
<dbReference type="AlphaFoldDB" id="A0A1H9RFJ5"/>
<gene>
    <name evidence="3" type="ORF">SAMN05443377_10729</name>
</gene>
<keyword evidence="2" id="KW-0560">Oxidoreductase</keyword>
<protein>
    <submittedName>
        <fullName evidence="3">3-oxoacyl-[acyl-carrier protein] reductase</fullName>
    </submittedName>
</protein>
<proteinExistence type="inferred from homology"/>
<reference evidence="3 4" key="1">
    <citation type="submission" date="2016-10" db="EMBL/GenBank/DDBJ databases">
        <authorList>
            <person name="de Groot N.N."/>
        </authorList>
    </citation>
    <scope>NUCLEOTIDE SEQUENCE [LARGE SCALE GENOMIC DNA]</scope>
    <source>
        <strain evidence="3 4">DSM 16859</strain>
    </source>
</reference>
<dbReference type="Gene3D" id="3.40.50.720">
    <property type="entry name" value="NAD(P)-binding Rossmann-like Domain"/>
    <property type="match status" value="1"/>
</dbReference>
<dbReference type="CDD" id="cd05233">
    <property type="entry name" value="SDR_c"/>
    <property type="match status" value="1"/>
</dbReference>
<dbReference type="InterPro" id="IPR020904">
    <property type="entry name" value="Sc_DH/Rdtase_CS"/>
</dbReference>
<comment type="similarity">
    <text evidence="1">Belongs to the short-chain dehydrogenases/reductases (SDR) family.</text>
</comment>
<dbReference type="PANTHER" id="PTHR48107">
    <property type="entry name" value="NADPH-DEPENDENT ALDEHYDE REDUCTASE-LIKE PROTEIN, CHLOROPLASTIC-RELATED"/>
    <property type="match status" value="1"/>
</dbReference>